<accession>A0A699WZZ7</accession>
<comment type="caution">
    <text evidence="2">The sequence shown here is derived from an EMBL/GenBank/DDBJ whole genome shotgun (WGS) entry which is preliminary data.</text>
</comment>
<dbReference type="EMBL" id="BKCJ011775272">
    <property type="protein sequence ID" value="GFD51850.1"/>
    <property type="molecule type" value="Genomic_DNA"/>
</dbReference>
<proteinExistence type="predicted"/>
<feature type="compositionally biased region" description="Basic and acidic residues" evidence="1">
    <location>
        <begin position="24"/>
        <end position="47"/>
    </location>
</feature>
<dbReference type="AlphaFoldDB" id="A0A699WZZ7"/>
<feature type="region of interest" description="Disordered" evidence="1">
    <location>
        <begin position="1"/>
        <end position="47"/>
    </location>
</feature>
<protein>
    <submittedName>
        <fullName evidence="2">Uncharacterized protein</fullName>
    </submittedName>
</protein>
<gene>
    <name evidence="2" type="ORF">Tci_923819</name>
</gene>
<organism evidence="2">
    <name type="scientific">Tanacetum cinerariifolium</name>
    <name type="common">Dalmatian daisy</name>
    <name type="synonym">Chrysanthemum cinerariifolium</name>
    <dbReference type="NCBI Taxonomy" id="118510"/>
    <lineage>
        <taxon>Eukaryota</taxon>
        <taxon>Viridiplantae</taxon>
        <taxon>Streptophyta</taxon>
        <taxon>Embryophyta</taxon>
        <taxon>Tracheophyta</taxon>
        <taxon>Spermatophyta</taxon>
        <taxon>Magnoliopsida</taxon>
        <taxon>eudicotyledons</taxon>
        <taxon>Gunneridae</taxon>
        <taxon>Pentapetalae</taxon>
        <taxon>asterids</taxon>
        <taxon>campanulids</taxon>
        <taxon>Asterales</taxon>
        <taxon>Asteraceae</taxon>
        <taxon>Asteroideae</taxon>
        <taxon>Anthemideae</taxon>
        <taxon>Anthemidinae</taxon>
        <taxon>Tanacetum</taxon>
    </lineage>
</organism>
<evidence type="ECO:0000256" key="1">
    <source>
        <dbReference type="SAM" id="MobiDB-lite"/>
    </source>
</evidence>
<evidence type="ECO:0000313" key="2">
    <source>
        <dbReference type="EMBL" id="GFD51850.1"/>
    </source>
</evidence>
<name>A0A699WZZ7_TANCI</name>
<feature type="non-terminal residue" evidence="2">
    <location>
        <position position="47"/>
    </location>
</feature>
<reference evidence="2" key="1">
    <citation type="journal article" date="2019" name="Sci. Rep.">
        <title>Draft genome of Tanacetum cinerariifolium, the natural source of mosquito coil.</title>
        <authorList>
            <person name="Yamashiro T."/>
            <person name="Shiraishi A."/>
            <person name="Satake H."/>
            <person name="Nakayama K."/>
        </authorList>
    </citation>
    <scope>NUCLEOTIDE SEQUENCE</scope>
</reference>
<sequence>MNSDRWGDFHQNPTVQNWYGTPRESLRESGEAMSARRSERQPKGRRR</sequence>